<dbReference type="EMBL" id="JACDTQ010000745">
    <property type="protein sequence ID" value="KAF5926838.1"/>
    <property type="molecule type" value="Genomic_DNA"/>
</dbReference>
<proteinExistence type="predicted"/>
<accession>A0A7J7FFY5</accession>
<sequence length="110" mass="12681">MNMKWISVLLLLELSFYFSPGSDTFWTCFSLVQEFFSQYSDCIEKLCKNVVLNKKQAIGAYGELLAELLNIPLVYSLCSIPGYRTGKYSGDFHSHRPTKIHYIILVNRES</sequence>
<reference evidence="3 4" key="1">
    <citation type="journal article" date="2020" name="Mol. Biol. Evol.">
        <title>Interspecific Gene Flow and the Evolution of Specialization in Black and White Rhinoceros.</title>
        <authorList>
            <person name="Moodley Y."/>
            <person name="Westbury M.V."/>
            <person name="Russo I.M."/>
            <person name="Gopalakrishnan S."/>
            <person name="Rakotoarivelo A."/>
            <person name="Olsen R.A."/>
            <person name="Prost S."/>
            <person name="Tunstall T."/>
            <person name="Ryder O.A."/>
            <person name="Dalen L."/>
            <person name="Bruford M.W."/>
        </authorList>
    </citation>
    <scope>NUCLEOTIDE SEQUENCE [LARGE SCALE GENOMIC DNA]</scope>
    <source>
        <strain evidence="3">SBR-YM</strain>
        <tissue evidence="3">Skin</tissue>
    </source>
</reference>
<evidence type="ECO:0000256" key="1">
    <source>
        <dbReference type="ARBA" id="ARBA00022679"/>
    </source>
</evidence>
<gene>
    <name evidence="3" type="ORF">HPG69_001469</name>
</gene>
<keyword evidence="2" id="KW-0732">Signal</keyword>
<keyword evidence="1" id="KW-0808">Transferase</keyword>
<feature type="chain" id="PRO_5029599712" evidence="2">
    <location>
        <begin position="22"/>
        <end position="110"/>
    </location>
</feature>
<dbReference type="Pfam" id="PF00201">
    <property type="entry name" value="UDPGT"/>
    <property type="match status" value="1"/>
</dbReference>
<comment type="caution">
    <text evidence="3">The sequence shown here is derived from an EMBL/GenBank/DDBJ whole genome shotgun (WGS) entry which is preliminary data.</text>
</comment>
<organism evidence="3 4">
    <name type="scientific">Diceros bicornis minor</name>
    <name type="common">South-central black rhinoceros</name>
    <dbReference type="NCBI Taxonomy" id="77932"/>
    <lineage>
        <taxon>Eukaryota</taxon>
        <taxon>Metazoa</taxon>
        <taxon>Chordata</taxon>
        <taxon>Craniata</taxon>
        <taxon>Vertebrata</taxon>
        <taxon>Euteleostomi</taxon>
        <taxon>Mammalia</taxon>
        <taxon>Eutheria</taxon>
        <taxon>Laurasiatheria</taxon>
        <taxon>Perissodactyla</taxon>
        <taxon>Rhinocerotidae</taxon>
        <taxon>Diceros</taxon>
    </lineage>
</organism>
<dbReference type="Proteomes" id="UP000551758">
    <property type="component" value="Unassembled WGS sequence"/>
</dbReference>
<dbReference type="GO" id="GO:0008194">
    <property type="term" value="F:UDP-glycosyltransferase activity"/>
    <property type="evidence" value="ECO:0007669"/>
    <property type="project" value="InterPro"/>
</dbReference>
<dbReference type="AlphaFoldDB" id="A0A7J7FFY5"/>
<evidence type="ECO:0000313" key="4">
    <source>
        <dbReference type="Proteomes" id="UP000551758"/>
    </source>
</evidence>
<name>A0A7J7FFY5_DICBM</name>
<evidence type="ECO:0000256" key="2">
    <source>
        <dbReference type="SAM" id="SignalP"/>
    </source>
</evidence>
<dbReference type="InterPro" id="IPR002213">
    <property type="entry name" value="UDP_glucos_trans"/>
</dbReference>
<keyword evidence="4" id="KW-1185">Reference proteome</keyword>
<protein>
    <submittedName>
        <fullName evidence="3">Uncharacterized protein</fullName>
    </submittedName>
</protein>
<evidence type="ECO:0000313" key="3">
    <source>
        <dbReference type="EMBL" id="KAF5926838.1"/>
    </source>
</evidence>
<feature type="signal peptide" evidence="2">
    <location>
        <begin position="1"/>
        <end position="21"/>
    </location>
</feature>